<reference evidence="7" key="2">
    <citation type="submission" date="2025-05" db="UniProtKB">
        <authorList>
            <consortium name="EnsemblMetazoa"/>
        </authorList>
    </citation>
    <scope>IDENTIFICATION</scope>
</reference>
<keyword evidence="4 5" id="KW-0539">Nucleus</keyword>
<reference evidence="9" key="1">
    <citation type="submission" date="2025-04" db="UniProtKB">
        <authorList>
            <consortium name="RefSeq"/>
        </authorList>
    </citation>
    <scope>IDENTIFICATION</scope>
    <source>
        <tissue evidence="9">Whole insect</tissue>
    </source>
</reference>
<keyword evidence="2 5" id="KW-0158">Chromosome</keyword>
<keyword evidence="5" id="KW-0804">Transcription</keyword>
<dbReference type="GO" id="GO:0031848">
    <property type="term" value="P:protection from non-homologous end joining at telomere"/>
    <property type="evidence" value="ECO:0007669"/>
    <property type="project" value="TreeGrafter"/>
</dbReference>
<comment type="subunit">
    <text evidence="5">Homodimer.</text>
</comment>
<dbReference type="GO" id="GO:0042162">
    <property type="term" value="F:telomeric DNA binding"/>
    <property type="evidence" value="ECO:0007669"/>
    <property type="project" value="TreeGrafter"/>
</dbReference>
<dbReference type="InterPro" id="IPR039595">
    <property type="entry name" value="TE2IP/Rap1"/>
</dbReference>
<keyword evidence="5" id="KW-0010">Activator</keyword>
<evidence type="ECO:0000259" key="6">
    <source>
        <dbReference type="Pfam" id="PF08914"/>
    </source>
</evidence>
<feature type="domain" description="TERF2-interacting telomeric protein 1 Myb" evidence="6">
    <location>
        <begin position="8"/>
        <end position="61"/>
    </location>
</feature>
<evidence type="ECO:0000313" key="9">
    <source>
        <dbReference type="RefSeq" id="XP_028132563.1"/>
    </source>
</evidence>
<dbReference type="PANTHER" id="PTHR16466">
    <property type="entry name" value="TELOMERE REPEAT-BINDING FACTOR 2-INTERACTING PROTEIN 1"/>
    <property type="match status" value="1"/>
</dbReference>
<evidence type="ECO:0000256" key="2">
    <source>
        <dbReference type="ARBA" id="ARBA00022454"/>
    </source>
</evidence>
<comment type="function">
    <text evidence="5">Acts both as a regulator of telomere function and as a transcription regulator. Involved in the regulation of telomere length and protection as a component of the shelterin complex (telosome). Does not bind DNA directly: recruited to telomeric double-stranded 5'-TTAGGG-3' repeats via its interaction with terf2. Independently of its function in telomeres, also acts as a transcription regulator: recruited to extratelomeric 5'-TTAGGG-3' sites via its association with terf2 or other factors, and regulates gene expression.</text>
</comment>
<protein>
    <recommendedName>
        <fullName evidence="5">Telomeric repeat-binding factor 2-interacting protein 1</fullName>
        <shortName evidence="5">TERF2-interacting telomeric protein 1</shortName>
    </recommendedName>
    <alternativeName>
        <fullName evidence="5">Repressor/activator protein 1 homolog</fullName>
    </alternativeName>
</protein>
<evidence type="ECO:0000313" key="7">
    <source>
        <dbReference type="EnsemblMetazoa" id="XP_028132563.1"/>
    </source>
</evidence>
<dbReference type="GeneID" id="114328020"/>
<keyword evidence="8" id="KW-1185">Reference proteome</keyword>
<accession>A0A6P7FHI2</accession>
<evidence type="ECO:0000256" key="5">
    <source>
        <dbReference type="RuleBase" id="RU367107"/>
    </source>
</evidence>
<dbReference type="Proteomes" id="UP001652700">
    <property type="component" value="Unplaced"/>
</dbReference>
<keyword evidence="5" id="KW-0805">Transcription regulation</keyword>
<name>A0A6P7FHI2_DIAVI</name>
<dbReference type="PANTHER" id="PTHR16466:SF6">
    <property type="entry name" value="TELOMERIC REPEAT-BINDING FACTOR 2-INTERACTING PROTEIN 1"/>
    <property type="match status" value="1"/>
</dbReference>
<dbReference type="AlphaFoldDB" id="A0A6P7FHI2"/>
<dbReference type="SUPFAM" id="SSF46689">
    <property type="entry name" value="Homeodomain-like"/>
    <property type="match status" value="1"/>
</dbReference>
<comment type="similarity">
    <text evidence="1 5">Belongs to the RAP1 family.</text>
</comment>
<dbReference type="GO" id="GO:0070187">
    <property type="term" value="C:shelterin complex"/>
    <property type="evidence" value="ECO:0007669"/>
    <property type="project" value="TreeGrafter"/>
</dbReference>
<evidence type="ECO:0000256" key="4">
    <source>
        <dbReference type="ARBA" id="ARBA00023242"/>
    </source>
</evidence>
<organism evidence="9">
    <name type="scientific">Diabrotica virgifera virgifera</name>
    <name type="common">western corn rootworm</name>
    <dbReference type="NCBI Taxonomy" id="50390"/>
    <lineage>
        <taxon>Eukaryota</taxon>
        <taxon>Metazoa</taxon>
        <taxon>Ecdysozoa</taxon>
        <taxon>Arthropoda</taxon>
        <taxon>Hexapoda</taxon>
        <taxon>Insecta</taxon>
        <taxon>Pterygota</taxon>
        <taxon>Neoptera</taxon>
        <taxon>Endopterygota</taxon>
        <taxon>Coleoptera</taxon>
        <taxon>Polyphaga</taxon>
        <taxon>Cucujiformia</taxon>
        <taxon>Chrysomeloidea</taxon>
        <taxon>Chrysomelidae</taxon>
        <taxon>Galerucinae</taxon>
        <taxon>Diabroticina</taxon>
        <taxon>Diabroticites</taxon>
        <taxon>Diabrotica</taxon>
    </lineage>
</organism>
<dbReference type="Gene3D" id="1.10.10.60">
    <property type="entry name" value="Homeodomain-like"/>
    <property type="match status" value="1"/>
</dbReference>
<sequence>MSGYRRAYTINEDNLILTWIVRSKAYYHLRGTILWRDLEHAEIFSEDRSWESLKNRFIRKILPDLSNPSYTLSQTEKEKIMLAWSQTAQGFVASSDSEWSLTIAPSTCAMCAPHTGASN</sequence>
<dbReference type="InterPro" id="IPR009057">
    <property type="entry name" value="Homeodomain-like_sf"/>
</dbReference>
<dbReference type="Pfam" id="PF08914">
    <property type="entry name" value="Myb_Rap1"/>
    <property type="match status" value="1"/>
</dbReference>
<dbReference type="EnsemblMetazoa" id="XM_028276762.2">
    <property type="protein sequence ID" value="XP_028132563.1"/>
    <property type="gene ID" value="LOC114328020"/>
</dbReference>
<proteinExistence type="inferred from homology"/>
<dbReference type="InterPro" id="IPR015010">
    <property type="entry name" value="TERF2IP_Myb"/>
</dbReference>
<dbReference type="KEGG" id="dvv:114328020"/>
<dbReference type="GO" id="GO:0006355">
    <property type="term" value="P:regulation of DNA-templated transcription"/>
    <property type="evidence" value="ECO:0007669"/>
    <property type="project" value="UniProtKB-UniRule"/>
</dbReference>
<evidence type="ECO:0000256" key="3">
    <source>
        <dbReference type="ARBA" id="ARBA00022895"/>
    </source>
</evidence>
<dbReference type="GO" id="GO:0010833">
    <property type="term" value="P:telomere maintenance via telomere lengthening"/>
    <property type="evidence" value="ECO:0007669"/>
    <property type="project" value="UniProtKB-UniRule"/>
</dbReference>
<dbReference type="RefSeq" id="XP_028132563.1">
    <property type="nucleotide sequence ID" value="XM_028276762.1"/>
</dbReference>
<comment type="subcellular location">
    <subcellularLocation>
        <location evidence="5">Nucleus</location>
    </subcellularLocation>
    <subcellularLocation>
        <location evidence="5">Chromosome</location>
        <location evidence="5">Telomere</location>
    </subcellularLocation>
</comment>
<gene>
    <name evidence="9" type="primary">LOC114328020</name>
</gene>
<evidence type="ECO:0000256" key="1">
    <source>
        <dbReference type="ARBA" id="ARBA00010467"/>
    </source>
</evidence>
<dbReference type="InParanoid" id="A0A6P7FHI2"/>
<evidence type="ECO:0000313" key="8">
    <source>
        <dbReference type="Proteomes" id="UP001652700"/>
    </source>
</evidence>
<keyword evidence="3 5" id="KW-0779">Telomere</keyword>